<evidence type="ECO:0000313" key="2">
    <source>
        <dbReference type="WBParaSite" id="PS1159_v2.g2815.t1"/>
    </source>
</evidence>
<proteinExistence type="predicted"/>
<name>A0AC35GAH0_9BILA</name>
<reference evidence="2" key="1">
    <citation type="submission" date="2022-11" db="UniProtKB">
        <authorList>
            <consortium name="WormBaseParasite"/>
        </authorList>
    </citation>
    <scope>IDENTIFICATION</scope>
</reference>
<accession>A0AC35GAH0</accession>
<dbReference type="Proteomes" id="UP000887580">
    <property type="component" value="Unplaced"/>
</dbReference>
<dbReference type="WBParaSite" id="PS1159_v2.g2815.t1">
    <property type="protein sequence ID" value="PS1159_v2.g2815.t1"/>
    <property type="gene ID" value="PS1159_v2.g2815"/>
</dbReference>
<sequence>MSTRPDYAVILLLLGFCAVQVFSKCCQPSDQTEFCAAYEQLTPEEQHAVQELLGENCDGSNADDNVKLMEKRKPNFIRFGRSDPNFLRFGRAPPQNNFLRFGKSTHSQQNFLRFGKRSNEPNFLRFGRSNDNNFSRWTKSADPNFLRFGKRAGSMADPNFLRFGKSNNFLRFGRAAQTDDNTFEREYRKPNFLRFG</sequence>
<organism evidence="1 2">
    <name type="scientific">Panagrolaimus sp. PS1159</name>
    <dbReference type="NCBI Taxonomy" id="55785"/>
    <lineage>
        <taxon>Eukaryota</taxon>
        <taxon>Metazoa</taxon>
        <taxon>Ecdysozoa</taxon>
        <taxon>Nematoda</taxon>
        <taxon>Chromadorea</taxon>
        <taxon>Rhabditida</taxon>
        <taxon>Tylenchina</taxon>
        <taxon>Panagrolaimomorpha</taxon>
        <taxon>Panagrolaimoidea</taxon>
        <taxon>Panagrolaimidae</taxon>
        <taxon>Panagrolaimus</taxon>
    </lineage>
</organism>
<evidence type="ECO:0000313" key="1">
    <source>
        <dbReference type="Proteomes" id="UP000887580"/>
    </source>
</evidence>
<protein>
    <submittedName>
        <fullName evidence="2">Uncharacterized protein</fullName>
    </submittedName>
</protein>